<dbReference type="AlphaFoldDB" id="A0A5C5V3U2"/>
<organism evidence="7 8">
    <name type="scientific">Posidoniimonas corsicana</name>
    <dbReference type="NCBI Taxonomy" id="1938618"/>
    <lineage>
        <taxon>Bacteria</taxon>
        <taxon>Pseudomonadati</taxon>
        <taxon>Planctomycetota</taxon>
        <taxon>Planctomycetia</taxon>
        <taxon>Pirellulales</taxon>
        <taxon>Lacipirellulaceae</taxon>
        <taxon>Posidoniimonas</taxon>
    </lineage>
</organism>
<dbReference type="InterPro" id="IPR001123">
    <property type="entry name" value="LeuE-type"/>
</dbReference>
<feature type="transmembrane region" description="Helical" evidence="6">
    <location>
        <begin position="75"/>
        <end position="95"/>
    </location>
</feature>
<feature type="transmembrane region" description="Helical" evidence="6">
    <location>
        <begin position="115"/>
        <end position="140"/>
    </location>
</feature>
<dbReference type="EMBL" id="SIHJ01000003">
    <property type="protein sequence ID" value="TWT32422.1"/>
    <property type="molecule type" value="Genomic_DNA"/>
</dbReference>
<dbReference type="PIRSF" id="PIRSF006324">
    <property type="entry name" value="LeuE"/>
    <property type="match status" value="1"/>
</dbReference>
<evidence type="ECO:0000256" key="3">
    <source>
        <dbReference type="ARBA" id="ARBA00022692"/>
    </source>
</evidence>
<reference evidence="7 8" key="1">
    <citation type="submission" date="2019-02" db="EMBL/GenBank/DDBJ databases">
        <title>Deep-cultivation of Planctomycetes and their phenomic and genomic characterization uncovers novel biology.</title>
        <authorList>
            <person name="Wiegand S."/>
            <person name="Jogler M."/>
            <person name="Boedeker C."/>
            <person name="Pinto D."/>
            <person name="Vollmers J."/>
            <person name="Rivas-Marin E."/>
            <person name="Kohn T."/>
            <person name="Peeters S.H."/>
            <person name="Heuer A."/>
            <person name="Rast P."/>
            <person name="Oberbeckmann S."/>
            <person name="Bunk B."/>
            <person name="Jeske O."/>
            <person name="Meyerdierks A."/>
            <person name="Storesund J.E."/>
            <person name="Kallscheuer N."/>
            <person name="Luecker S."/>
            <person name="Lage O.M."/>
            <person name="Pohl T."/>
            <person name="Merkel B.J."/>
            <person name="Hornburger P."/>
            <person name="Mueller R.-W."/>
            <person name="Bruemmer F."/>
            <person name="Labrenz M."/>
            <person name="Spormann A.M."/>
            <person name="Op Den Camp H."/>
            <person name="Overmann J."/>
            <person name="Amann R."/>
            <person name="Jetten M.S.M."/>
            <person name="Mascher T."/>
            <person name="Medema M.H."/>
            <person name="Devos D.P."/>
            <person name="Kaster A.-K."/>
            <person name="Ovreas L."/>
            <person name="Rohde M."/>
            <person name="Galperin M.Y."/>
            <person name="Jogler C."/>
        </authorList>
    </citation>
    <scope>NUCLEOTIDE SEQUENCE [LARGE SCALE GENOMIC DNA]</scope>
    <source>
        <strain evidence="7 8">KOR34</strain>
    </source>
</reference>
<dbReference type="PANTHER" id="PTHR30086:SF20">
    <property type="entry name" value="ARGININE EXPORTER PROTEIN ARGO-RELATED"/>
    <property type="match status" value="1"/>
</dbReference>
<protein>
    <submittedName>
        <fullName evidence="7">Homoserine/homoserine lactone efflux protein</fullName>
    </submittedName>
</protein>
<evidence type="ECO:0000313" key="7">
    <source>
        <dbReference type="EMBL" id="TWT32422.1"/>
    </source>
</evidence>
<evidence type="ECO:0000256" key="6">
    <source>
        <dbReference type="SAM" id="Phobius"/>
    </source>
</evidence>
<evidence type="ECO:0000256" key="5">
    <source>
        <dbReference type="ARBA" id="ARBA00023136"/>
    </source>
</evidence>
<dbReference type="GO" id="GO:0015171">
    <property type="term" value="F:amino acid transmembrane transporter activity"/>
    <property type="evidence" value="ECO:0007669"/>
    <property type="project" value="TreeGrafter"/>
</dbReference>
<keyword evidence="5 6" id="KW-0472">Membrane</keyword>
<comment type="subcellular location">
    <subcellularLocation>
        <location evidence="1">Cell membrane</location>
        <topology evidence="1">Multi-pass membrane protein</topology>
    </subcellularLocation>
</comment>
<proteinExistence type="predicted"/>
<dbReference type="Proteomes" id="UP000316714">
    <property type="component" value="Unassembled WGS sequence"/>
</dbReference>
<feature type="transmembrane region" description="Helical" evidence="6">
    <location>
        <begin position="43"/>
        <end position="68"/>
    </location>
</feature>
<dbReference type="Pfam" id="PF01810">
    <property type="entry name" value="LysE"/>
    <property type="match status" value="1"/>
</dbReference>
<keyword evidence="3 6" id="KW-0812">Transmembrane</keyword>
<dbReference type="GO" id="GO:0005886">
    <property type="term" value="C:plasma membrane"/>
    <property type="evidence" value="ECO:0007669"/>
    <property type="project" value="UniProtKB-SubCell"/>
</dbReference>
<sequence>MPTSDQLLGFVLASAVLIAAPGPDNLGVVSLGVSRGRRAGVGFAIGCALGCLTHTLWAVVGISALIAASDAAFTLLKIAGAGYLLYLGVGALRSGGSFNQATGERRAPAVSMAPYLLRGFLANALNPKVALFFLAFLPQFMDPARPAAPQAAVLGGLFCVMTMAAFGTLGVYAGVVGQWLAERAGLGRWLDRAAGCVFVALAGKLLWAKR</sequence>
<evidence type="ECO:0000256" key="1">
    <source>
        <dbReference type="ARBA" id="ARBA00004651"/>
    </source>
</evidence>
<comment type="caution">
    <text evidence="7">The sequence shown here is derived from an EMBL/GenBank/DDBJ whole genome shotgun (WGS) entry which is preliminary data.</text>
</comment>
<dbReference type="OrthoDB" id="9784202at2"/>
<keyword evidence="2" id="KW-1003">Cell membrane</keyword>
<name>A0A5C5V3U2_9BACT</name>
<dbReference type="PANTHER" id="PTHR30086">
    <property type="entry name" value="ARGININE EXPORTER PROTEIN ARGO"/>
    <property type="match status" value="1"/>
</dbReference>
<evidence type="ECO:0000256" key="4">
    <source>
        <dbReference type="ARBA" id="ARBA00022989"/>
    </source>
</evidence>
<gene>
    <name evidence="7" type="primary">rhtB</name>
    <name evidence="7" type="ORF">KOR34_41850</name>
</gene>
<dbReference type="RefSeq" id="WP_146567772.1">
    <property type="nucleotide sequence ID" value="NZ_SIHJ01000003.1"/>
</dbReference>
<evidence type="ECO:0000313" key="8">
    <source>
        <dbReference type="Proteomes" id="UP000316714"/>
    </source>
</evidence>
<evidence type="ECO:0000256" key="2">
    <source>
        <dbReference type="ARBA" id="ARBA00022475"/>
    </source>
</evidence>
<keyword evidence="8" id="KW-1185">Reference proteome</keyword>
<accession>A0A5C5V3U2</accession>
<feature type="transmembrane region" description="Helical" evidence="6">
    <location>
        <begin position="152"/>
        <end position="177"/>
    </location>
</feature>
<keyword evidence="4 6" id="KW-1133">Transmembrane helix</keyword>